<dbReference type="Gene3D" id="2.60.40.2970">
    <property type="match status" value="1"/>
</dbReference>
<evidence type="ECO:0000256" key="3">
    <source>
        <dbReference type="ARBA" id="ARBA00022670"/>
    </source>
</evidence>
<dbReference type="AlphaFoldDB" id="A0A9P6C8D7"/>
<evidence type="ECO:0000313" key="11">
    <source>
        <dbReference type="Proteomes" id="UP000807353"/>
    </source>
</evidence>
<dbReference type="InterPro" id="IPR050414">
    <property type="entry name" value="Fungal_M35_metalloproteases"/>
</dbReference>
<accession>A0A9P6C8D7</accession>
<dbReference type="GO" id="GO:0004222">
    <property type="term" value="F:metalloendopeptidase activity"/>
    <property type="evidence" value="ECO:0007669"/>
    <property type="project" value="InterPro"/>
</dbReference>
<dbReference type="Gene3D" id="3.40.390.10">
    <property type="entry name" value="Collagenase (Catalytic Domain)"/>
    <property type="match status" value="1"/>
</dbReference>
<dbReference type="InterPro" id="IPR024079">
    <property type="entry name" value="MetalloPept_cat_dom_sf"/>
</dbReference>
<keyword evidence="4" id="KW-0479">Metal-binding</keyword>
<dbReference type="EMBL" id="MU150504">
    <property type="protein sequence ID" value="KAF9455857.1"/>
    <property type="molecule type" value="Genomic_DNA"/>
</dbReference>
<evidence type="ECO:0000256" key="7">
    <source>
        <dbReference type="ARBA" id="ARBA00023049"/>
    </source>
</evidence>
<dbReference type="Pfam" id="PF14521">
    <property type="entry name" value="Aspzincin_M35"/>
    <property type="match status" value="1"/>
</dbReference>
<dbReference type="GO" id="GO:0046872">
    <property type="term" value="F:metal ion binding"/>
    <property type="evidence" value="ECO:0007669"/>
    <property type="project" value="UniProtKB-KW"/>
</dbReference>
<organism evidence="10 11">
    <name type="scientific">Collybia nuda</name>
    <dbReference type="NCBI Taxonomy" id="64659"/>
    <lineage>
        <taxon>Eukaryota</taxon>
        <taxon>Fungi</taxon>
        <taxon>Dikarya</taxon>
        <taxon>Basidiomycota</taxon>
        <taxon>Agaricomycotina</taxon>
        <taxon>Agaricomycetes</taxon>
        <taxon>Agaricomycetidae</taxon>
        <taxon>Agaricales</taxon>
        <taxon>Tricholomatineae</taxon>
        <taxon>Clitocybaceae</taxon>
        <taxon>Collybia</taxon>
    </lineage>
</organism>
<dbReference type="PANTHER" id="PTHR37016">
    <property type="match status" value="1"/>
</dbReference>
<keyword evidence="5" id="KW-0378">Hydrolase</keyword>
<dbReference type="OrthoDB" id="412874at2759"/>
<comment type="cofactor">
    <cofactor evidence="1">
        <name>Zn(2+)</name>
        <dbReference type="ChEBI" id="CHEBI:29105"/>
    </cofactor>
</comment>
<dbReference type="Proteomes" id="UP000807353">
    <property type="component" value="Unassembled WGS sequence"/>
</dbReference>
<comment type="caution">
    <text evidence="10">The sequence shown here is derived from an EMBL/GenBank/DDBJ whole genome shotgun (WGS) entry which is preliminary data.</text>
</comment>
<dbReference type="SMART" id="SM01351">
    <property type="entry name" value="Aspzincin_M35"/>
    <property type="match status" value="1"/>
</dbReference>
<keyword evidence="8" id="KW-0732">Signal</keyword>
<evidence type="ECO:0000256" key="8">
    <source>
        <dbReference type="SAM" id="SignalP"/>
    </source>
</evidence>
<evidence type="ECO:0000259" key="9">
    <source>
        <dbReference type="SMART" id="SM01351"/>
    </source>
</evidence>
<feature type="signal peptide" evidence="8">
    <location>
        <begin position="1"/>
        <end position="23"/>
    </location>
</feature>
<dbReference type="GO" id="GO:0006508">
    <property type="term" value="P:proteolysis"/>
    <property type="evidence" value="ECO:0007669"/>
    <property type="project" value="UniProtKB-KW"/>
</dbReference>
<dbReference type="InterPro" id="IPR029463">
    <property type="entry name" value="Lys_MEP"/>
</dbReference>
<feature type="chain" id="PRO_5040251851" description="Lysine-specific metallo-endopeptidase domain-containing protein" evidence="8">
    <location>
        <begin position="24"/>
        <end position="352"/>
    </location>
</feature>
<protein>
    <recommendedName>
        <fullName evidence="9">Lysine-specific metallo-endopeptidase domain-containing protein</fullName>
    </recommendedName>
</protein>
<keyword evidence="11" id="KW-1185">Reference proteome</keyword>
<keyword evidence="7" id="KW-0482">Metalloprotease</keyword>
<dbReference type="PANTHER" id="PTHR37016:SF3">
    <property type="entry name" value="NEUTRAL PROTEASE 2-RELATED"/>
    <property type="match status" value="1"/>
</dbReference>
<evidence type="ECO:0000256" key="4">
    <source>
        <dbReference type="ARBA" id="ARBA00022723"/>
    </source>
</evidence>
<comment type="similarity">
    <text evidence="2">Belongs to the peptidase M35 family.</text>
</comment>
<evidence type="ECO:0000256" key="2">
    <source>
        <dbReference type="ARBA" id="ARBA00010279"/>
    </source>
</evidence>
<feature type="domain" description="Lysine-specific metallo-endopeptidase" evidence="9">
    <location>
        <begin position="222"/>
        <end position="347"/>
    </location>
</feature>
<proteinExistence type="inferred from homology"/>
<keyword evidence="3" id="KW-0645">Protease</keyword>
<sequence length="352" mass="38238">MFFKLSALVKLSCVTFLVIPVTAGPVTPDVSTLSVVVSGPDTVTDAKNLHLNVTVTNTGQRSLKLINYPWSPLSTSPTDSFLISGPNQVSPDFSGIAVKYAGIDYVAAKGQDDAFTVLAAGQSVVLTHDLSKGYNFKNSGLGKYTIDTLGSFYHVDDSKRVVSIKATTKSHQLMLNGNIPAFDPSPDMLTEFATFVNCTPAQQNQINQAINAARGYVAESIRYINNHTVATPRFTTWFGAFQNARHTTVLSHFNSLARRGNEFTAWKYTCNPSNCQPGYFAYVYREIYGEVYLCGAFWRAPASGTDSQAGTLVHEGTHFSATANTDDIAYGQPASRELARTDPDRAISVGIR</sequence>
<gene>
    <name evidence="10" type="ORF">BDZ94DRAFT_1285995</name>
</gene>
<dbReference type="SUPFAM" id="SSF55486">
    <property type="entry name" value="Metalloproteases ('zincins'), catalytic domain"/>
    <property type="match status" value="1"/>
</dbReference>
<evidence type="ECO:0000313" key="10">
    <source>
        <dbReference type="EMBL" id="KAF9455857.1"/>
    </source>
</evidence>
<evidence type="ECO:0000256" key="6">
    <source>
        <dbReference type="ARBA" id="ARBA00022833"/>
    </source>
</evidence>
<name>A0A9P6C8D7_9AGAR</name>
<reference evidence="10" key="1">
    <citation type="submission" date="2020-11" db="EMBL/GenBank/DDBJ databases">
        <authorList>
            <consortium name="DOE Joint Genome Institute"/>
            <person name="Ahrendt S."/>
            <person name="Riley R."/>
            <person name="Andreopoulos W."/>
            <person name="Labutti K."/>
            <person name="Pangilinan J."/>
            <person name="Ruiz-Duenas F.J."/>
            <person name="Barrasa J.M."/>
            <person name="Sanchez-Garcia M."/>
            <person name="Camarero S."/>
            <person name="Miyauchi S."/>
            <person name="Serrano A."/>
            <person name="Linde D."/>
            <person name="Babiker R."/>
            <person name="Drula E."/>
            <person name="Ayuso-Fernandez I."/>
            <person name="Pacheco R."/>
            <person name="Padilla G."/>
            <person name="Ferreira P."/>
            <person name="Barriuso J."/>
            <person name="Kellner H."/>
            <person name="Castanera R."/>
            <person name="Alfaro M."/>
            <person name="Ramirez L."/>
            <person name="Pisabarro A.G."/>
            <person name="Kuo A."/>
            <person name="Tritt A."/>
            <person name="Lipzen A."/>
            <person name="He G."/>
            <person name="Yan M."/>
            <person name="Ng V."/>
            <person name="Cullen D."/>
            <person name="Martin F."/>
            <person name="Rosso M.-N."/>
            <person name="Henrissat B."/>
            <person name="Hibbett D."/>
            <person name="Martinez A.T."/>
            <person name="Grigoriev I.V."/>
        </authorList>
    </citation>
    <scope>NUCLEOTIDE SEQUENCE</scope>
    <source>
        <strain evidence="10">CBS 247.69</strain>
    </source>
</reference>
<evidence type="ECO:0000256" key="5">
    <source>
        <dbReference type="ARBA" id="ARBA00022801"/>
    </source>
</evidence>
<evidence type="ECO:0000256" key="1">
    <source>
        <dbReference type="ARBA" id="ARBA00001947"/>
    </source>
</evidence>
<keyword evidence="6" id="KW-0862">Zinc</keyword>